<feature type="region of interest" description="Disordered" evidence="1">
    <location>
        <begin position="128"/>
        <end position="148"/>
    </location>
</feature>
<dbReference type="Pfam" id="PF05170">
    <property type="entry name" value="AsmA"/>
    <property type="match status" value="1"/>
</dbReference>
<name>A0A485LXU6_9ZZZZ</name>
<sequence length="878" mass="93682">MKKALIAVAAVVLVIVIVALIAPFVIDLNQYKGAILSRVRPAVNRDVDFERVELTVLTGIGAELQGVRIPENPEFGRDDFLTLDSLQVRLKLLPLLKGEVQISELVFKKPVVKIRRNAQGVFNFQDMTRPAEAPAKKEKPEKPAETEQPSALAVFGVDELTVRDASVLYEDEMTAGSDGKTASGPKSLTVTRLDVSIENISLFKDVSFDARGSLFDEPDRNFRITGHVGPLGSEIDLKKTPLNVAISTDSLPLKQLTESLGLPVQTLSGTMNADISAAGSLDRNMDASTKIRVENLVLQSPGDPQAGPKKTGAITVRLDGKALYTAKGETVTLEPTSLEVNGNRLIASGSAQNVLTRPEWKMSIKSASLDPAALIGLLPMYAGNMPADLSFKGPARFDVRSEGYREDFSVEAGVDASLMEIVYGDLFGKPEGMPCTLEAAAGIKQGMVDVHSLNLALYNLLLSGSGQVDLSKPVPTADLRFSTRPMTLQGWDTVVPLLAEYNLDGSIGAVNADISGPLNQAAMSLKTAAERISFTLPPKEAEGKPQAPQKGSLNNVSIDARGSTGADGTRGEGTLSIGSGNVAGIALSDVSSNFTYAGGKLNVPRFSVSVFRGVISGSASYLTQSKDWTFNPVFKGVDAGQAIDTLTSFQNMFEGTLSGTFSLRGNAAKQGLESLSAQGDVDIRKGVINNVDLAQAVAEGFSALEGLGGLLDTGQEGVQRNRQTSFDSLKARFNMARQTLDLESFELTNIRTGKDTDSIAHLKGTVGVDTKALDLEGDITLSQRHSARLIDRTPVLEALADSKKRVVIPLTITGNMTKPDVALKTGEINKAVADFYARKGIEKGMEKLKERLGIPKGSEGGSGSEKIIEDLFNNIFKK</sequence>
<dbReference type="GO" id="GO:0005886">
    <property type="term" value="C:plasma membrane"/>
    <property type="evidence" value="ECO:0007669"/>
    <property type="project" value="TreeGrafter"/>
</dbReference>
<protein>
    <submittedName>
        <fullName evidence="3">Putative assembly protein</fullName>
    </submittedName>
</protein>
<dbReference type="PANTHER" id="PTHR30441">
    <property type="entry name" value="DUF748 DOMAIN-CONTAINING PROTEIN"/>
    <property type="match status" value="1"/>
</dbReference>
<evidence type="ECO:0000259" key="2">
    <source>
        <dbReference type="Pfam" id="PF05170"/>
    </source>
</evidence>
<evidence type="ECO:0000256" key="1">
    <source>
        <dbReference type="SAM" id="MobiDB-lite"/>
    </source>
</evidence>
<evidence type="ECO:0000313" key="3">
    <source>
        <dbReference type="EMBL" id="VFU12160.1"/>
    </source>
</evidence>
<feature type="compositionally biased region" description="Basic and acidic residues" evidence="1">
    <location>
        <begin position="134"/>
        <end position="145"/>
    </location>
</feature>
<accession>A0A485LXU6</accession>
<dbReference type="PANTHER" id="PTHR30441:SF4">
    <property type="entry name" value="PROTEIN ASMA"/>
    <property type="match status" value="1"/>
</dbReference>
<dbReference type="EMBL" id="CAADRM010000034">
    <property type="protein sequence ID" value="VFU12160.1"/>
    <property type="molecule type" value="Genomic_DNA"/>
</dbReference>
<dbReference type="InterPro" id="IPR052894">
    <property type="entry name" value="AsmA-related"/>
</dbReference>
<feature type="region of interest" description="Disordered" evidence="1">
    <location>
        <begin position="538"/>
        <end position="572"/>
    </location>
</feature>
<proteinExistence type="predicted"/>
<dbReference type="InterPro" id="IPR007844">
    <property type="entry name" value="AsmA"/>
</dbReference>
<dbReference type="InterPro" id="IPR008023">
    <property type="entry name" value="DUF748"/>
</dbReference>
<gene>
    <name evidence="3" type="ORF">SCFA_1290002</name>
</gene>
<organism evidence="3">
    <name type="scientific">anaerobic digester metagenome</name>
    <dbReference type="NCBI Taxonomy" id="1263854"/>
    <lineage>
        <taxon>unclassified sequences</taxon>
        <taxon>metagenomes</taxon>
        <taxon>ecological metagenomes</taxon>
    </lineage>
</organism>
<reference evidence="3" key="1">
    <citation type="submission" date="2019-03" db="EMBL/GenBank/DDBJ databases">
        <authorList>
            <person name="Hao L."/>
        </authorList>
    </citation>
    <scope>NUCLEOTIDE SEQUENCE</scope>
</reference>
<feature type="domain" description="AsmA" evidence="2">
    <location>
        <begin position="575"/>
        <end position="736"/>
    </location>
</feature>
<dbReference type="Pfam" id="PF05359">
    <property type="entry name" value="DUF748"/>
    <property type="match status" value="1"/>
</dbReference>
<dbReference type="AlphaFoldDB" id="A0A485LXU6"/>
<dbReference type="GO" id="GO:0090313">
    <property type="term" value="P:regulation of protein targeting to membrane"/>
    <property type="evidence" value="ECO:0007669"/>
    <property type="project" value="TreeGrafter"/>
</dbReference>